<protein>
    <submittedName>
        <fullName evidence="1 2">Polyprotein</fullName>
    </submittedName>
</protein>
<dbReference type="EMBL" id="ATLV01013942">
    <property type="status" value="NOT_ANNOTATED_CDS"/>
    <property type="molecule type" value="Genomic_DNA"/>
</dbReference>
<dbReference type="EnsemblMetazoa" id="ASIC005601-RA">
    <property type="protein sequence ID" value="ASIC005601-PA"/>
    <property type="gene ID" value="ASIC005601"/>
</dbReference>
<evidence type="ECO:0000313" key="1">
    <source>
        <dbReference type="EMBL" id="KFB38272.1"/>
    </source>
</evidence>
<reference evidence="2" key="2">
    <citation type="submission" date="2020-05" db="UniProtKB">
        <authorList>
            <consortium name="EnsemblMetazoa"/>
        </authorList>
    </citation>
    <scope>IDENTIFICATION</scope>
</reference>
<reference evidence="1 3" key="1">
    <citation type="journal article" date="2014" name="BMC Genomics">
        <title>Genome sequence of Anopheles sinensis provides insight into genetics basis of mosquito competence for malaria parasites.</title>
        <authorList>
            <person name="Zhou D."/>
            <person name="Zhang D."/>
            <person name="Ding G."/>
            <person name="Shi L."/>
            <person name="Hou Q."/>
            <person name="Ye Y."/>
            <person name="Xu Y."/>
            <person name="Zhou H."/>
            <person name="Xiong C."/>
            <person name="Li S."/>
            <person name="Yu J."/>
            <person name="Hong S."/>
            <person name="Yu X."/>
            <person name="Zou P."/>
            <person name="Chen C."/>
            <person name="Chang X."/>
            <person name="Wang W."/>
            <person name="Lv Y."/>
            <person name="Sun Y."/>
            <person name="Ma L."/>
            <person name="Shen B."/>
            <person name="Zhu C."/>
        </authorList>
    </citation>
    <scope>NUCLEOTIDE SEQUENCE [LARGE SCALE GENOMIC DNA]</scope>
</reference>
<evidence type="ECO:0000313" key="3">
    <source>
        <dbReference type="Proteomes" id="UP000030765"/>
    </source>
</evidence>
<evidence type="ECO:0000313" key="2">
    <source>
        <dbReference type="EnsemblMetazoa" id="ASIC005601-PA"/>
    </source>
</evidence>
<dbReference type="VEuPathDB" id="VectorBase:ASIC005601"/>
<proteinExistence type="predicted"/>
<dbReference type="Proteomes" id="UP000030765">
    <property type="component" value="Unassembled WGS sequence"/>
</dbReference>
<sequence>MVPVESTGAAISKMTAILKKAKVSKASMQDLRESLLKVVDIFKTEQESWRATREADQQRMREQFNSMNKRYVDSQNMLLDRMQLLETVASAGKTGAREEENRPTNPAILISAEAKEMVAKGLTDARNSAEFTAEIQQYVTAVRRARFSNAIIVELKDEADSAETVATALRRVVSKETTIRSLTPMEELVCKGIDVTKAEFVAKATPRPTDRRKGRQDDYFIRRIHEGLLQGANIAGGGSP</sequence>
<accession>A0A084VJX8</accession>
<dbReference type="AlphaFoldDB" id="A0A084VJX8"/>
<keyword evidence="3" id="KW-1185">Reference proteome</keyword>
<gene>
    <name evidence="1" type="ORF">ZHAS_00005601</name>
</gene>
<dbReference type="EMBL" id="KE524912">
    <property type="protein sequence ID" value="KFB38272.1"/>
    <property type="molecule type" value="Genomic_DNA"/>
</dbReference>
<name>A0A084VJX8_ANOSI</name>
<organism evidence="1">
    <name type="scientific">Anopheles sinensis</name>
    <name type="common">Mosquito</name>
    <dbReference type="NCBI Taxonomy" id="74873"/>
    <lineage>
        <taxon>Eukaryota</taxon>
        <taxon>Metazoa</taxon>
        <taxon>Ecdysozoa</taxon>
        <taxon>Arthropoda</taxon>
        <taxon>Hexapoda</taxon>
        <taxon>Insecta</taxon>
        <taxon>Pterygota</taxon>
        <taxon>Neoptera</taxon>
        <taxon>Endopterygota</taxon>
        <taxon>Diptera</taxon>
        <taxon>Nematocera</taxon>
        <taxon>Culicoidea</taxon>
        <taxon>Culicidae</taxon>
        <taxon>Anophelinae</taxon>
        <taxon>Anopheles</taxon>
    </lineage>
</organism>